<dbReference type="Gene3D" id="3.30.70.100">
    <property type="match status" value="1"/>
</dbReference>
<dbReference type="PROSITE" id="PS51502">
    <property type="entry name" value="S_R_A_B_BARREL"/>
    <property type="match status" value="1"/>
</dbReference>
<feature type="domain" description="Stress-response A/B barrel" evidence="1">
    <location>
        <begin position="2"/>
        <end position="93"/>
    </location>
</feature>
<name>A0A1M6N9W3_9FIRM</name>
<evidence type="ECO:0000313" key="2">
    <source>
        <dbReference type="EMBL" id="SHJ92454.1"/>
    </source>
</evidence>
<accession>A0A1M6N9W3</accession>
<dbReference type="AlphaFoldDB" id="A0A1M6N9W3"/>
<reference evidence="3" key="1">
    <citation type="submission" date="2016-11" db="EMBL/GenBank/DDBJ databases">
        <authorList>
            <person name="Varghese N."/>
            <person name="Submissions S."/>
        </authorList>
    </citation>
    <scope>NUCLEOTIDE SEQUENCE [LARGE SCALE GENOMIC DNA]</scope>
    <source>
        <strain evidence="3">DSM 14826</strain>
    </source>
</reference>
<dbReference type="OrthoDB" id="9808130at2"/>
<dbReference type="Proteomes" id="UP000243547">
    <property type="component" value="Unassembled WGS sequence"/>
</dbReference>
<proteinExistence type="predicted"/>
<dbReference type="Pfam" id="PF07876">
    <property type="entry name" value="Dabb"/>
    <property type="match status" value="1"/>
</dbReference>
<dbReference type="EMBL" id="FRAI01000009">
    <property type="protein sequence ID" value="SHJ92454.1"/>
    <property type="molecule type" value="Genomic_DNA"/>
</dbReference>
<dbReference type="PANTHER" id="PTHR37832">
    <property type="entry name" value="BLL2683 PROTEIN"/>
    <property type="match status" value="1"/>
</dbReference>
<gene>
    <name evidence="2" type="ORF">SAMN02745227_01079</name>
</gene>
<dbReference type="InterPro" id="IPR013097">
    <property type="entry name" value="Dabb"/>
</dbReference>
<dbReference type="SMART" id="SM00886">
    <property type="entry name" value="Dabb"/>
    <property type="match status" value="1"/>
</dbReference>
<dbReference type="SUPFAM" id="SSF54909">
    <property type="entry name" value="Dimeric alpha+beta barrel"/>
    <property type="match status" value="1"/>
</dbReference>
<dbReference type="RefSeq" id="WP_072906922.1">
    <property type="nucleotide sequence ID" value="NZ_FRAI01000009.1"/>
</dbReference>
<dbReference type="PANTHER" id="PTHR37832:SF1">
    <property type="entry name" value="STRESS-RESPONSE A_B BARREL DOMAIN-CONTAINING PROTEIN"/>
    <property type="match status" value="1"/>
</dbReference>
<dbReference type="STRING" id="1120989.SAMN02745227_01079"/>
<keyword evidence="3" id="KW-1185">Reference proteome</keyword>
<sequence>MIKHVVMFKLEEPTEENLKGAKELILAMFGKIEGLNSLEVGINVVESPRAYDLVLISTHENLEALKNYATHPVHLPVVEHMRKICKSIVSVDFEIE</sequence>
<evidence type="ECO:0000313" key="3">
    <source>
        <dbReference type="Proteomes" id="UP000243547"/>
    </source>
</evidence>
<evidence type="ECO:0000259" key="1">
    <source>
        <dbReference type="PROSITE" id="PS51502"/>
    </source>
</evidence>
<protein>
    <submittedName>
        <fullName evidence="2">Stress responsive A/B Barrel Domain</fullName>
    </submittedName>
</protein>
<organism evidence="2 3">
    <name type="scientific">Anaerobranca californiensis DSM 14826</name>
    <dbReference type="NCBI Taxonomy" id="1120989"/>
    <lineage>
        <taxon>Bacteria</taxon>
        <taxon>Bacillati</taxon>
        <taxon>Bacillota</taxon>
        <taxon>Clostridia</taxon>
        <taxon>Eubacteriales</taxon>
        <taxon>Proteinivoracaceae</taxon>
        <taxon>Anaerobranca</taxon>
    </lineage>
</organism>
<dbReference type="InterPro" id="IPR011008">
    <property type="entry name" value="Dimeric_a/b-barrel"/>
</dbReference>